<proteinExistence type="predicted"/>
<comment type="caution">
    <text evidence="2">The sequence shown here is derived from an EMBL/GenBank/DDBJ whole genome shotgun (WGS) entry which is preliminary data.</text>
</comment>
<protein>
    <recommendedName>
        <fullName evidence="4">Lipoprotein</fullName>
    </recommendedName>
</protein>
<keyword evidence="1" id="KW-0732">Signal</keyword>
<evidence type="ECO:0000313" key="2">
    <source>
        <dbReference type="EMBL" id="EEY34777.1"/>
    </source>
</evidence>
<feature type="signal peptide" evidence="1">
    <location>
        <begin position="1"/>
        <end position="21"/>
    </location>
</feature>
<accession>D0GMA4</accession>
<reference evidence="2 3" key="1">
    <citation type="submission" date="2009-10" db="EMBL/GenBank/DDBJ databases">
        <authorList>
            <person name="Harkins D.M."/>
            <person name="Madupu R."/>
            <person name="Durkin A.S."/>
            <person name="Torralba M."/>
            <person name="Methe B."/>
            <person name="Sutton G.G."/>
            <person name="Strausberg R.L."/>
            <person name="Nelson K.E."/>
        </authorList>
    </citation>
    <scope>NUCLEOTIDE SEQUENCE [LARGE SCALE GENOMIC DNA]</scope>
    <source>
        <strain evidence="2 3">F0264</strain>
    </source>
</reference>
<keyword evidence="3" id="KW-1185">Reference proteome</keyword>
<dbReference type="Proteomes" id="UP000004226">
    <property type="component" value="Unassembled WGS sequence"/>
</dbReference>
<feature type="chain" id="PRO_5003007952" description="Lipoprotein" evidence="1">
    <location>
        <begin position="22"/>
        <end position="182"/>
    </location>
</feature>
<gene>
    <name evidence="2" type="ORF">HMPREF0554_2222</name>
</gene>
<dbReference type="PROSITE" id="PS51257">
    <property type="entry name" value="PROKAR_LIPOPROTEIN"/>
    <property type="match status" value="1"/>
</dbReference>
<evidence type="ECO:0008006" key="4">
    <source>
        <dbReference type="Google" id="ProtNLM"/>
    </source>
</evidence>
<sequence length="182" mass="20788">MKKIVMIMLSLMFIMSCSFFLQDSSEWSGPHAKKGQADGDTDFGEEDILGRRKVKQQISGYSITMPEDMEFRYGSTVYDTDKLFGKKRKYLYDNRTKTGTNIYLIEETIGKLISYSENDAYIWKKESKKNGRYKMEAKAYSSSGGVLIEIKSGLYLTCRAKELNSYVVGNTCEAIVKVMKSQ</sequence>
<evidence type="ECO:0000313" key="3">
    <source>
        <dbReference type="Proteomes" id="UP000004226"/>
    </source>
</evidence>
<evidence type="ECO:0000256" key="1">
    <source>
        <dbReference type="SAM" id="SignalP"/>
    </source>
</evidence>
<name>D0GMA4_9FUSO</name>
<dbReference type="AlphaFoldDB" id="D0GMA4"/>
<organism evidence="2 3">
    <name type="scientific">Pseudoleptotrichia goodfellowii F0264</name>
    <dbReference type="NCBI Taxonomy" id="596323"/>
    <lineage>
        <taxon>Bacteria</taxon>
        <taxon>Fusobacteriati</taxon>
        <taxon>Fusobacteriota</taxon>
        <taxon>Fusobacteriia</taxon>
        <taxon>Fusobacteriales</taxon>
        <taxon>Leptotrichiaceae</taxon>
        <taxon>Pseudoleptotrichia</taxon>
    </lineage>
</organism>
<dbReference type="EMBL" id="ADAD01000131">
    <property type="protein sequence ID" value="EEY34777.1"/>
    <property type="molecule type" value="Genomic_DNA"/>
</dbReference>
<dbReference type="RefSeq" id="WP_006807609.1">
    <property type="nucleotide sequence ID" value="NZ_ADAD01000131.1"/>
</dbReference>